<sequence length="390" mass="45094">SSLGYCHRSFEERANLSAERSRRLLTSLHTPAATRLSTPSLTLVFVVQMDQTPSTSRPSPRQMWDLDPEVEKRLAGRSIWVRGLGVGSKAEDILPLLQRTGSIPQRVRIYKMGSKDELGEFAVYATYDSEEQANLNMTRLCSTTHRHHRLSAKKAGPEGAYRPLTEGMKRRIAMKNLTKDDRMKLIQKKKSMMKLDKIRQLNSKLLEVSPKNGSPKSEGVTKVATEASRPKEDLKLKRKSSDEPSTSNREEVDRKRIRQEDPPNKPISREMEERKKDRLPRAYRSKEDFKPKWKLSAEHSTSNRDEVDWKRIRQEDPQKRPISREGESKKEERVPRGPRTPPSPPNIDRRARDDTNPFLDKADQPRSFDRRKHRPRGGKKYRSGRDASNR</sequence>
<accession>A0AAV5UGM5</accession>
<gene>
    <name evidence="2" type="ORF">PENTCL1PPCAC_28256</name>
</gene>
<organism evidence="2 3">
    <name type="scientific">Pristionchus entomophagus</name>
    <dbReference type="NCBI Taxonomy" id="358040"/>
    <lineage>
        <taxon>Eukaryota</taxon>
        <taxon>Metazoa</taxon>
        <taxon>Ecdysozoa</taxon>
        <taxon>Nematoda</taxon>
        <taxon>Chromadorea</taxon>
        <taxon>Rhabditida</taxon>
        <taxon>Rhabditina</taxon>
        <taxon>Diplogasteromorpha</taxon>
        <taxon>Diplogasteroidea</taxon>
        <taxon>Neodiplogasteridae</taxon>
        <taxon>Pristionchus</taxon>
    </lineage>
</organism>
<keyword evidence="3" id="KW-1185">Reference proteome</keyword>
<dbReference type="AlphaFoldDB" id="A0AAV5UGM5"/>
<dbReference type="EMBL" id="BTSX01000006">
    <property type="protein sequence ID" value="GMT06082.1"/>
    <property type="molecule type" value="Genomic_DNA"/>
</dbReference>
<proteinExistence type="predicted"/>
<evidence type="ECO:0000313" key="2">
    <source>
        <dbReference type="EMBL" id="GMT06082.1"/>
    </source>
</evidence>
<feature type="compositionally biased region" description="Basic residues" evidence="1">
    <location>
        <begin position="369"/>
        <end position="382"/>
    </location>
</feature>
<dbReference type="Proteomes" id="UP001432027">
    <property type="component" value="Unassembled WGS sequence"/>
</dbReference>
<protein>
    <recommendedName>
        <fullName evidence="4">RNA binding protein</fullName>
    </recommendedName>
</protein>
<evidence type="ECO:0000313" key="3">
    <source>
        <dbReference type="Proteomes" id="UP001432027"/>
    </source>
</evidence>
<evidence type="ECO:0008006" key="4">
    <source>
        <dbReference type="Google" id="ProtNLM"/>
    </source>
</evidence>
<reference evidence="2" key="1">
    <citation type="submission" date="2023-10" db="EMBL/GenBank/DDBJ databases">
        <title>Genome assembly of Pristionchus species.</title>
        <authorList>
            <person name="Yoshida K."/>
            <person name="Sommer R.J."/>
        </authorList>
    </citation>
    <scope>NUCLEOTIDE SEQUENCE</scope>
    <source>
        <strain evidence="2">RS0144</strain>
    </source>
</reference>
<feature type="compositionally biased region" description="Basic and acidic residues" evidence="1">
    <location>
        <begin position="228"/>
        <end position="335"/>
    </location>
</feature>
<name>A0AAV5UGM5_9BILA</name>
<feature type="compositionally biased region" description="Basic and acidic residues" evidence="1">
    <location>
        <begin position="347"/>
        <end position="368"/>
    </location>
</feature>
<evidence type="ECO:0000256" key="1">
    <source>
        <dbReference type="SAM" id="MobiDB-lite"/>
    </source>
</evidence>
<comment type="caution">
    <text evidence="2">The sequence shown here is derived from an EMBL/GenBank/DDBJ whole genome shotgun (WGS) entry which is preliminary data.</text>
</comment>
<feature type="region of interest" description="Disordered" evidence="1">
    <location>
        <begin position="206"/>
        <end position="390"/>
    </location>
</feature>
<feature type="non-terminal residue" evidence="2">
    <location>
        <position position="1"/>
    </location>
</feature>